<reference evidence="2" key="1">
    <citation type="submission" date="2023-10" db="EMBL/GenBank/DDBJ databases">
        <authorList>
            <person name="Chen Y."/>
            <person name="Shah S."/>
            <person name="Dougan E. K."/>
            <person name="Thang M."/>
            <person name="Chan C."/>
        </authorList>
    </citation>
    <scope>NUCLEOTIDE SEQUENCE [LARGE SCALE GENOMIC DNA]</scope>
</reference>
<feature type="compositionally biased region" description="Polar residues" evidence="1">
    <location>
        <begin position="1"/>
        <end position="12"/>
    </location>
</feature>
<organism evidence="2 3">
    <name type="scientific">Prorocentrum cordatum</name>
    <dbReference type="NCBI Taxonomy" id="2364126"/>
    <lineage>
        <taxon>Eukaryota</taxon>
        <taxon>Sar</taxon>
        <taxon>Alveolata</taxon>
        <taxon>Dinophyceae</taxon>
        <taxon>Prorocentrales</taxon>
        <taxon>Prorocentraceae</taxon>
        <taxon>Prorocentrum</taxon>
    </lineage>
</organism>
<evidence type="ECO:0000313" key="3">
    <source>
        <dbReference type="Proteomes" id="UP001189429"/>
    </source>
</evidence>
<sequence length="125" mass="13674">MRNKPNVTTIRTRSLEYRGGSEANSVTSRSSPWRPERWPAKGGRQAPAPHEGDPVLFKASGEPIWNPQAFVAKITSYDGGLFTPDWKEVRNPKAYVAGISRSSTWAGGGSEAESILYKADGTPIR</sequence>
<evidence type="ECO:0000256" key="1">
    <source>
        <dbReference type="SAM" id="MobiDB-lite"/>
    </source>
</evidence>
<evidence type="ECO:0000313" key="2">
    <source>
        <dbReference type="EMBL" id="CAK0911290.1"/>
    </source>
</evidence>
<feature type="compositionally biased region" description="Polar residues" evidence="1">
    <location>
        <begin position="22"/>
        <end position="31"/>
    </location>
</feature>
<protein>
    <submittedName>
        <fullName evidence="2">Uncharacterized protein</fullName>
    </submittedName>
</protein>
<dbReference type="EMBL" id="CAUYUJ010022553">
    <property type="protein sequence ID" value="CAK0911290.1"/>
    <property type="molecule type" value="Genomic_DNA"/>
</dbReference>
<dbReference type="Proteomes" id="UP001189429">
    <property type="component" value="Unassembled WGS sequence"/>
</dbReference>
<accession>A0ABN9YEP2</accession>
<name>A0ABN9YEP2_9DINO</name>
<keyword evidence="3" id="KW-1185">Reference proteome</keyword>
<gene>
    <name evidence="2" type="ORF">PCOR1329_LOCUS85215</name>
</gene>
<feature type="region of interest" description="Disordered" evidence="1">
    <location>
        <begin position="1"/>
        <end position="55"/>
    </location>
</feature>
<comment type="caution">
    <text evidence="2">The sequence shown here is derived from an EMBL/GenBank/DDBJ whole genome shotgun (WGS) entry which is preliminary data.</text>
</comment>
<feature type="non-terminal residue" evidence="2">
    <location>
        <position position="125"/>
    </location>
</feature>
<proteinExistence type="predicted"/>